<dbReference type="RefSeq" id="WP_281760026.1">
    <property type="nucleotide sequence ID" value="NZ_AP026709.1"/>
</dbReference>
<reference evidence="1 2" key="1">
    <citation type="submission" date="2022-08" db="EMBL/GenBank/DDBJ databases">
        <title>Genome Sequence of the sulphate-reducing bacterium, Pseudodesulfovibrio sp. SYK.</title>
        <authorList>
            <person name="Kondo R."/>
            <person name="Kataoka T."/>
        </authorList>
    </citation>
    <scope>NUCLEOTIDE SEQUENCE [LARGE SCALE GENOMIC DNA]</scope>
    <source>
        <strain evidence="1 2">SYK</strain>
    </source>
</reference>
<accession>A0ABN6S5W9</accession>
<dbReference type="EMBL" id="AP026709">
    <property type="protein sequence ID" value="BDQ37503.1"/>
    <property type="molecule type" value="Genomic_DNA"/>
</dbReference>
<name>A0ABN6S5W9_9BACT</name>
<evidence type="ECO:0000313" key="2">
    <source>
        <dbReference type="Proteomes" id="UP001317742"/>
    </source>
</evidence>
<dbReference type="Proteomes" id="UP001317742">
    <property type="component" value="Chromosome"/>
</dbReference>
<keyword evidence="2" id="KW-1185">Reference proteome</keyword>
<organism evidence="1 2">
    <name type="scientific">Pseudodesulfovibrio nedwellii</name>
    <dbReference type="NCBI Taxonomy" id="2973072"/>
    <lineage>
        <taxon>Bacteria</taxon>
        <taxon>Pseudomonadati</taxon>
        <taxon>Thermodesulfobacteriota</taxon>
        <taxon>Desulfovibrionia</taxon>
        <taxon>Desulfovibrionales</taxon>
        <taxon>Desulfovibrionaceae</taxon>
    </lineage>
</organism>
<sequence>MENPNAEQAIQIIDDLVNKTLNTQNAFERAIGKLLEEAMRIRESAEDISTPLSSHQIKQILQNVGYIIRELGMVEKGFGKIPTEAPHHQMTYEVEAEAIKQ</sequence>
<protein>
    <submittedName>
        <fullName evidence="1">Uncharacterized protein</fullName>
    </submittedName>
</protein>
<evidence type="ECO:0000313" key="1">
    <source>
        <dbReference type="EMBL" id="BDQ37503.1"/>
    </source>
</evidence>
<gene>
    <name evidence="1" type="ORF">SYK_18630</name>
</gene>
<proteinExistence type="predicted"/>